<reference evidence="1 2" key="1">
    <citation type="journal article" date="2018" name="Nat. Biotechnol.">
        <title>A standardized bacterial taxonomy based on genome phylogeny substantially revises the tree of life.</title>
        <authorList>
            <person name="Parks D.H."/>
            <person name="Chuvochina M."/>
            <person name="Waite D.W."/>
            <person name="Rinke C."/>
            <person name="Skarshewski A."/>
            <person name="Chaumeil P.A."/>
            <person name="Hugenholtz P."/>
        </authorList>
    </citation>
    <scope>NUCLEOTIDE SEQUENCE [LARGE SCALE GENOMIC DNA]</scope>
    <source>
        <strain evidence="1">UBA9380</strain>
    </source>
</reference>
<protein>
    <submittedName>
        <fullName evidence="1">SAM-dependent methyltransferase</fullName>
    </submittedName>
</protein>
<keyword evidence="1" id="KW-0489">Methyltransferase</keyword>
<feature type="non-terminal residue" evidence="1">
    <location>
        <position position="90"/>
    </location>
</feature>
<sequence>MNTANIKKYAPKARNNFIAAVTKQAARYGITAKGTEPMEQRGDIALIGENAFPKAIAPARKALERMVEQMGFAQAMEQAAYSWFNRLCAI</sequence>
<dbReference type="Proteomes" id="UP000263489">
    <property type="component" value="Unassembled WGS sequence"/>
</dbReference>
<dbReference type="GO" id="GO:0008168">
    <property type="term" value="F:methyltransferase activity"/>
    <property type="evidence" value="ECO:0007669"/>
    <property type="project" value="UniProtKB-KW"/>
</dbReference>
<dbReference type="AlphaFoldDB" id="A0A352IW22"/>
<proteinExistence type="predicted"/>
<dbReference type="GO" id="GO:0032259">
    <property type="term" value="P:methylation"/>
    <property type="evidence" value="ECO:0007669"/>
    <property type="project" value="UniProtKB-KW"/>
</dbReference>
<evidence type="ECO:0000313" key="2">
    <source>
        <dbReference type="Proteomes" id="UP000263489"/>
    </source>
</evidence>
<organism evidence="1 2">
    <name type="scientific">Marinobacter adhaerens</name>
    <dbReference type="NCBI Taxonomy" id="1033846"/>
    <lineage>
        <taxon>Bacteria</taxon>
        <taxon>Pseudomonadati</taxon>
        <taxon>Pseudomonadota</taxon>
        <taxon>Gammaproteobacteria</taxon>
        <taxon>Pseudomonadales</taxon>
        <taxon>Marinobacteraceae</taxon>
        <taxon>Marinobacter</taxon>
    </lineage>
</organism>
<name>A0A352IW22_9GAMM</name>
<keyword evidence="1" id="KW-0808">Transferase</keyword>
<dbReference type="EMBL" id="DNNA01000244">
    <property type="protein sequence ID" value="HBC35655.1"/>
    <property type="molecule type" value="Genomic_DNA"/>
</dbReference>
<comment type="caution">
    <text evidence="1">The sequence shown here is derived from an EMBL/GenBank/DDBJ whole genome shotgun (WGS) entry which is preliminary data.</text>
</comment>
<evidence type="ECO:0000313" key="1">
    <source>
        <dbReference type="EMBL" id="HBC35655.1"/>
    </source>
</evidence>
<gene>
    <name evidence="1" type="ORF">DC045_15385</name>
</gene>
<accession>A0A352IW22</accession>